<gene>
    <name evidence="9" type="ORF">ACFQND_02350</name>
</gene>
<sequence>MEALNSTNQESPAEPGKPASRIHVAIVEDDLGFRSALARALLAAPDMRLAATAGTRAEGIALLQGTPVDVLLVDLGLPDGSGIDVIRAASRLWPACSIMVSTNFGDETHVMRSIEAGAAGYLLKDSSPLKMVDEIRSLASGGSPISPIIARQVLARFRHAAPESVDEAGPTADAPPALSAREKEVLDFITKGFTAHEIAKLMQLSHFTVRTFVRRIYSKLKVTSKAEAIYEARNQGILAE</sequence>
<feature type="compositionally biased region" description="Polar residues" evidence="6">
    <location>
        <begin position="1"/>
        <end position="11"/>
    </location>
</feature>
<evidence type="ECO:0000256" key="2">
    <source>
        <dbReference type="ARBA" id="ARBA00023015"/>
    </source>
</evidence>
<dbReference type="PRINTS" id="PR00038">
    <property type="entry name" value="HTHLUXR"/>
</dbReference>
<dbReference type="InterPro" id="IPR000792">
    <property type="entry name" value="Tscrpt_reg_LuxR_C"/>
</dbReference>
<keyword evidence="3" id="KW-0238">DNA-binding</keyword>
<comment type="caution">
    <text evidence="9">The sequence shown here is derived from an EMBL/GenBank/DDBJ whole genome shotgun (WGS) entry which is preliminary data.</text>
</comment>
<dbReference type="Pfam" id="PF00072">
    <property type="entry name" value="Response_reg"/>
    <property type="match status" value="1"/>
</dbReference>
<dbReference type="SUPFAM" id="SSF46894">
    <property type="entry name" value="C-terminal effector domain of the bipartite response regulators"/>
    <property type="match status" value="1"/>
</dbReference>
<evidence type="ECO:0000256" key="3">
    <source>
        <dbReference type="ARBA" id="ARBA00023125"/>
    </source>
</evidence>
<evidence type="ECO:0000256" key="4">
    <source>
        <dbReference type="ARBA" id="ARBA00023163"/>
    </source>
</evidence>
<evidence type="ECO:0000256" key="6">
    <source>
        <dbReference type="SAM" id="MobiDB-lite"/>
    </source>
</evidence>
<dbReference type="SUPFAM" id="SSF52172">
    <property type="entry name" value="CheY-like"/>
    <property type="match status" value="1"/>
</dbReference>
<keyword evidence="2" id="KW-0805">Transcription regulation</keyword>
<dbReference type="EMBL" id="JBHSRS010000005">
    <property type="protein sequence ID" value="MFC6280069.1"/>
    <property type="molecule type" value="Genomic_DNA"/>
</dbReference>
<proteinExistence type="predicted"/>
<dbReference type="CDD" id="cd17535">
    <property type="entry name" value="REC_NarL-like"/>
    <property type="match status" value="1"/>
</dbReference>
<evidence type="ECO:0000256" key="5">
    <source>
        <dbReference type="PROSITE-ProRule" id="PRU00169"/>
    </source>
</evidence>
<dbReference type="InterPro" id="IPR016032">
    <property type="entry name" value="Sig_transdc_resp-reg_C-effctor"/>
</dbReference>
<keyword evidence="4" id="KW-0804">Transcription</keyword>
<dbReference type="Gene3D" id="3.40.50.2300">
    <property type="match status" value="1"/>
</dbReference>
<feature type="domain" description="HTH luxR-type" evidence="7">
    <location>
        <begin position="171"/>
        <end position="236"/>
    </location>
</feature>
<dbReference type="SMART" id="SM00421">
    <property type="entry name" value="HTH_LUXR"/>
    <property type="match status" value="1"/>
</dbReference>
<dbReference type="PROSITE" id="PS00622">
    <property type="entry name" value="HTH_LUXR_1"/>
    <property type="match status" value="1"/>
</dbReference>
<evidence type="ECO:0000313" key="9">
    <source>
        <dbReference type="EMBL" id="MFC6280069.1"/>
    </source>
</evidence>
<feature type="modified residue" description="4-aspartylphosphate" evidence="5">
    <location>
        <position position="74"/>
    </location>
</feature>
<dbReference type="CDD" id="cd06170">
    <property type="entry name" value="LuxR_C_like"/>
    <property type="match status" value="1"/>
</dbReference>
<dbReference type="PANTHER" id="PTHR43214:SF41">
    <property type="entry name" value="NITRATE_NITRITE RESPONSE REGULATOR PROTEIN NARP"/>
    <property type="match status" value="1"/>
</dbReference>
<dbReference type="Proteomes" id="UP001596270">
    <property type="component" value="Unassembled WGS sequence"/>
</dbReference>
<dbReference type="InterPro" id="IPR039420">
    <property type="entry name" value="WalR-like"/>
</dbReference>
<evidence type="ECO:0000313" key="10">
    <source>
        <dbReference type="Proteomes" id="UP001596270"/>
    </source>
</evidence>
<reference evidence="10" key="1">
    <citation type="journal article" date="2019" name="Int. J. Syst. Evol. Microbiol.">
        <title>The Global Catalogue of Microorganisms (GCM) 10K type strain sequencing project: providing services to taxonomists for standard genome sequencing and annotation.</title>
        <authorList>
            <consortium name="The Broad Institute Genomics Platform"/>
            <consortium name="The Broad Institute Genome Sequencing Center for Infectious Disease"/>
            <person name="Wu L."/>
            <person name="Ma J."/>
        </authorList>
    </citation>
    <scope>NUCLEOTIDE SEQUENCE [LARGE SCALE GENOMIC DNA]</scope>
    <source>
        <strain evidence="10">CCUG 39402</strain>
    </source>
</reference>
<evidence type="ECO:0000259" key="7">
    <source>
        <dbReference type="PROSITE" id="PS50043"/>
    </source>
</evidence>
<dbReference type="Pfam" id="PF00196">
    <property type="entry name" value="GerE"/>
    <property type="match status" value="1"/>
</dbReference>
<organism evidence="9 10">
    <name type="scientific">Polaromonas aquatica</name>
    <dbReference type="NCBI Taxonomy" id="332657"/>
    <lineage>
        <taxon>Bacteria</taxon>
        <taxon>Pseudomonadati</taxon>
        <taxon>Pseudomonadota</taxon>
        <taxon>Betaproteobacteria</taxon>
        <taxon>Burkholderiales</taxon>
        <taxon>Comamonadaceae</taxon>
        <taxon>Polaromonas</taxon>
    </lineage>
</organism>
<keyword evidence="1 5" id="KW-0597">Phosphoprotein</keyword>
<feature type="region of interest" description="Disordered" evidence="6">
    <location>
        <begin position="1"/>
        <end position="20"/>
    </location>
</feature>
<evidence type="ECO:0000259" key="8">
    <source>
        <dbReference type="PROSITE" id="PS50110"/>
    </source>
</evidence>
<dbReference type="InterPro" id="IPR011006">
    <property type="entry name" value="CheY-like_superfamily"/>
</dbReference>
<keyword evidence="10" id="KW-1185">Reference proteome</keyword>
<dbReference type="PROSITE" id="PS50110">
    <property type="entry name" value="RESPONSE_REGULATORY"/>
    <property type="match status" value="1"/>
</dbReference>
<feature type="domain" description="Response regulatory" evidence="8">
    <location>
        <begin position="23"/>
        <end position="139"/>
    </location>
</feature>
<dbReference type="InterPro" id="IPR058245">
    <property type="entry name" value="NreC/VraR/RcsB-like_REC"/>
</dbReference>
<dbReference type="PANTHER" id="PTHR43214">
    <property type="entry name" value="TWO-COMPONENT RESPONSE REGULATOR"/>
    <property type="match status" value="1"/>
</dbReference>
<dbReference type="SMART" id="SM00448">
    <property type="entry name" value="REC"/>
    <property type="match status" value="1"/>
</dbReference>
<protein>
    <submittedName>
        <fullName evidence="9">Response regulator</fullName>
    </submittedName>
</protein>
<dbReference type="PROSITE" id="PS50043">
    <property type="entry name" value="HTH_LUXR_2"/>
    <property type="match status" value="1"/>
</dbReference>
<evidence type="ECO:0000256" key="1">
    <source>
        <dbReference type="ARBA" id="ARBA00022553"/>
    </source>
</evidence>
<dbReference type="InterPro" id="IPR001789">
    <property type="entry name" value="Sig_transdc_resp-reg_receiver"/>
</dbReference>
<name>A0ABW1TR35_9BURK</name>
<accession>A0ABW1TR35</accession>
<dbReference type="RefSeq" id="WP_371437627.1">
    <property type="nucleotide sequence ID" value="NZ_JBHSRS010000005.1"/>
</dbReference>